<evidence type="ECO:0000313" key="1">
    <source>
        <dbReference type="EMBL" id="JAD99950.1"/>
    </source>
</evidence>
<reference evidence="1" key="2">
    <citation type="journal article" date="2015" name="Data Brief">
        <title>Shoot transcriptome of the giant reed, Arundo donax.</title>
        <authorList>
            <person name="Barrero R.A."/>
            <person name="Guerrero F.D."/>
            <person name="Moolhuijzen P."/>
            <person name="Goolsby J.A."/>
            <person name="Tidwell J."/>
            <person name="Bellgard S.E."/>
            <person name="Bellgard M.I."/>
        </authorList>
    </citation>
    <scope>NUCLEOTIDE SEQUENCE</scope>
    <source>
        <tissue evidence="1">Shoot tissue taken approximately 20 cm above the soil surface</tissue>
    </source>
</reference>
<name>A0A0A9EPY9_ARUDO</name>
<proteinExistence type="predicted"/>
<reference evidence="1" key="1">
    <citation type="submission" date="2014-09" db="EMBL/GenBank/DDBJ databases">
        <authorList>
            <person name="Magalhaes I.L.F."/>
            <person name="Oliveira U."/>
            <person name="Santos F.R."/>
            <person name="Vidigal T.H.D.A."/>
            <person name="Brescovit A.D."/>
            <person name="Santos A.J."/>
        </authorList>
    </citation>
    <scope>NUCLEOTIDE SEQUENCE</scope>
    <source>
        <tissue evidence="1">Shoot tissue taken approximately 20 cm above the soil surface</tissue>
    </source>
</reference>
<dbReference type="AlphaFoldDB" id="A0A0A9EPY9"/>
<sequence length="58" mass="6094">MSWRFGAAATGWWAAKIRSTALHWCSSPSSADPEFCTPSCLVPLTSVGNGGAFRATSC</sequence>
<accession>A0A0A9EPY9</accession>
<dbReference type="EMBL" id="GBRH01197945">
    <property type="protein sequence ID" value="JAD99950.1"/>
    <property type="molecule type" value="Transcribed_RNA"/>
</dbReference>
<organism evidence="1">
    <name type="scientific">Arundo donax</name>
    <name type="common">Giant reed</name>
    <name type="synonym">Donax arundinaceus</name>
    <dbReference type="NCBI Taxonomy" id="35708"/>
    <lineage>
        <taxon>Eukaryota</taxon>
        <taxon>Viridiplantae</taxon>
        <taxon>Streptophyta</taxon>
        <taxon>Embryophyta</taxon>
        <taxon>Tracheophyta</taxon>
        <taxon>Spermatophyta</taxon>
        <taxon>Magnoliopsida</taxon>
        <taxon>Liliopsida</taxon>
        <taxon>Poales</taxon>
        <taxon>Poaceae</taxon>
        <taxon>PACMAD clade</taxon>
        <taxon>Arundinoideae</taxon>
        <taxon>Arundineae</taxon>
        <taxon>Arundo</taxon>
    </lineage>
</organism>
<protein>
    <submittedName>
        <fullName evidence="1">Uncharacterized protein</fullName>
    </submittedName>
</protein>